<dbReference type="AlphaFoldDB" id="A0AAN0NIX4"/>
<reference evidence="4" key="1">
    <citation type="submission" date="2024-04" db="EMBL/GenBank/DDBJ databases">
        <title>Phylogenomic analyses of a clade within the roseobacter group suggest taxonomic reassignments of species of the genera Aestuariivita, Citreicella, Loktanella, Nautella, Pelagibaca, Ruegeria, Thalassobius, Thiobacimonas and Tropicibacter, and the proposal o.</title>
        <authorList>
            <person name="Jeon C.O."/>
        </authorList>
    </citation>
    <scope>NUCLEOTIDE SEQUENCE [LARGE SCALE GENOMIC DNA]</scope>
    <source>
        <strain evidence="4">SS1-5</strain>
    </source>
</reference>
<dbReference type="KEGG" id="yrh:AABB31_22455"/>
<dbReference type="GO" id="GO:0005507">
    <property type="term" value="F:copper ion binding"/>
    <property type="evidence" value="ECO:0007669"/>
    <property type="project" value="TreeGrafter"/>
</dbReference>
<dbReference type="GO" id="GO:0005737">
    <property type="term" value="C:cytoplasm"/>
    <property type="evidence" value="ECO:0007669"/>
    <property type="project" value="UniProtKB-SubCell"/>
</dbReference>
<dbReference type="Pfam" id="PF03932">
    <property type="entry name" value="CutC"/>
    <property type="match status" value="1"/>
</dbReference>
<reference evidence="3 4" key="2">
    <citation type="submission" date="2024-08" db="EMBL/GenBank/DDBJ databases">
        <title>Phylogenomic analyses of a clade within the roseobacter group suggest taxonomic reassignments of species of the genera Aestuariivita, Citreicella, Loktanella, Nautella, Pelagibaca, Ruegeria, Thalassobius, Thiobacimonas and Tropicibacter, and the proposal o.</title>
        <authorList>
            <person name="Jeon C.O."/>
        </authorList>
    </citation>
    <scope>NUCLEOTIDE SEQUENCE [LARGE SCALE GENOMIC DNA]</scope>
    <source>
        <strain evidence="3 4">SS1-5</strain>
    </source>
</reference>
<dbReference type="EMBL" id="CP151767">
    <property type="protein sequence ID" value="WZU67636.1"/>
    <property type="molecule type" value="Genomic_DNA"/>
</dbReference>
<protein>
    <recommendedName>
        <fullName evidence="2">PF03932 family protein CutC</fullName>
    </recommendedName>
</protein>
<dbReference type="HAMAP" id="MF_00795">
    <property type="entry name" value="CutC"/>
    <property type="match status" value="1"/>
</dbReference>
<comment type="caution">
    <text evidence="2">Once thought to be involved in copper homeostasis, experiments in E.coli have shown this is not the case.</text>
</comment>
<keyword evidence="4" id="KW-1185">Reference proteome</keyword>
<dbReference type="InterPro" id="IPR005627">
    <property type="entry name" value="CutC-like"/>
</dbReference>
<organism evidence="3 4">
    <name type="scientific">Yoonia rhodophyticola</name>
    <dbReference type="NCBI Taxonomy" id="3137370"/>
    <lineage>
        <taxon>Bacteria</taxon>
        <taxon>Pseudomonadati</taxon>
        <taxon>Pseudomonadota</taxon>
        <taxon>Alphaproteobacteria</taxon>
        <taxon>Rhodobacterales</taxon>
        <taxon>Paracoccaceae</taxon>
        <taxon>Yoonia</taxon>
    </lineage>
</organism>
<dbReference type="Gene3D" id="3.20.20.380">
    <property type="entry name" value="Copper homeostasis (CutC) domain"/>
    <property type="match status" value="1"/>
</dbReference>
<sequence>MIAGPILEVCVDSPDGLAAAISSGAGRIELCSALPLGGLTPGAGLMKAARQSGVPCHAMIRPRPGDFCLRDGDMDAMLADIAATHAAGLAGVVIGVGRVDGALDDDAMRRLVAAAAPLDVTLHRLIDLAPDPMRMIDQAVGLGMTRILTSGQASVAPDGIAMLQKMVTHADGRIEIMAGGGVTPAAAPALLATGVDALHGSFSTPDPADTDCGHIGIEMRRVTSAAQVRAMRAAMTQEAICA</sequence>
<dbReference type="Proteomes" id="UP001470809">
    <property type="component" value="Chromosome"/>
</dbReference>
<accession>A0AAN0NIX4</accession>
<dbReference type="PANTHER" id="PTHR12598:SF0">
    <property type="entry name" value="COPPER HOMEOSTASIS PROTEIN CUTC HOMOLOG"/>
    <property type="match status" value="1"/>
</dbReference>
<evidence type="ECO:0000313" key="4">
    <source>
        <dbReference type="Proteomes" id="UP001470809"/>
    </source>
</evidence>
<proteinExistence type="inferred from homology"/>
<evidence type="ECO:0000256" key="2">
    <source>
        <dbReference type="HAMAP-Rule" id="MF_00795"/>
    </source>
</evidence>
<dbReference type="SUPFAM" id="SSF110395">
    <property type="entry name" value="CutC-like"/>
    <property type="match status" value="1"/>
</dbReference>
<evidence type="ECO:0000313" key="3">
    <source>
        <dbReference type="EMBL" id="WZU67636.1"/>
    </source>
</evidence>
<name>A0AAN0NIX4_9RHOB</name>
<comment type="subcellular location">
    <subcellularLocation>
        <location evidence="2">Cytoplasm</location>
    </subcellularLocation>
</comment>
<gene>
    <name evidence="2" type="primary">cutC</name>
    <name evidence="3" type="ORF">AABB31_22455</name>
</gene>
<dbReference type="RefSeq" id="WP_342076946.1">
    <property type="nucleotide sequence ID" value="NZ_CP151767.2"/>
</dbReference>
<keyword evidence="2" id="KW-0963">Cytoplasm</keyword>
<evidence type="ECO:0000256" key="1">
    <source>
        <dbReference type="ARBA" id="ARBA00007768"/>
    </source>
</evidence>
<dbReference type="InterPro" id="IPR036822">
    <property type="entry name" value="CutC-like_dom_sf"/>
</dbReference>
<comment type="similarity">
    <text evidence="1 2">Belongs to the CutC family.</text>
</comment>
<dbReference type="PANTHER" id="PTHR12598">
    <property type="entry name" value="COPPER HOMEOSTASIS PROTEIN CUTC"/>
    <property type="match status" value="1"/>
</dbReference>